<gene>
    <name evidence="3" type="ORF">GF339_13815</name>
</gene>
<evidence type="ECO:0000313" key="3">
    <source>
        <dbReference type="EMBL" id="MBD3325657.1"/>
    </source>
</evidence>
<dbReference type="InterPro" id="IPR036582">
    <property type="entry name" value="Mao_N_sf"/>
</dbReference>
<feature type="domain" description="Copper amine oxidase-like N-terminal" evidence="2">
    <location>
        <begin position="35"/>
        <end position="122"/>
    </location>
</feature>
<reference evidence="3" key="1">
    <citation type="submission" date="2019-11" db="EMBL/GenBank/DDBJ databases">
        <title>Microbial mats filling the niche in hypersaline microbial mats.</title>
        <authorList>
            <person name="Wong H.L."/>
            <person name="Macleod F.I."/>
            <person name="White R.A. III"/>
            <person name="Burns B.P."/>
        </authorList>
    </citation>
    <scope>NUCLEOTIDE SEQUENCE</scope>
    <source>
        <strain evidence="3">Rbin_158</strain>
    </source>
</reference>
<feature type="region of interest" description="Disordered" evidence="1">
    <location>
        <begin position="267"/>
        <end position="289"/>
    </location>
</feature>
<organism evidence="3 4">
    <name type="scientific">candidate division KSB3 bacterium</name>
    <dbReference type="NCBI Taxonomy" id="2044937"/>
    <lineage>
        <taxon>Bacteria</taxon>
        <taxon>candidate division KSB3</taxon>
    </lineage>
</organism>
<dbReference type="Pfam" id="PF07833">
    <property type="entry name" value="Cu_amine_oxidN1"/>
    <property type="match status" value="1"/>
</dbReference>
<dbReference type="AlphaFoldDB" id="A0A9D5JXH9"/>
<feature type="non-terminal residue" evidence="3">
    <location>
        <position position="289"/>
    </location>
</feature>
<comment type="caution">
    <text evidence="3">The sequence shown here is derived from an EMBL/GenBank/DDBJ whole genome shotgun (WGS) entry which is preliminary data.</text>
</comment>
<dbReference type="Gene3D" id="3.30.457.10">
    <property type="entry name" value="Copper amine oxidase-like, N-terminal domain"/>
    <property type="match status" value="1"/>
</dbReference>
<evidence type="ECO:0000259" key="2">
    <source>
        <dbReference type="Pfam" id="PF07833"/>
    </source>
</evidence>
<proteinExistence type="predicted"/>
<accession>A0A9D5JXH9</accession>
<protein>
    <recommendedName>
        <fullName evidence="2">Copper amine oxidase-like N-terminal domain-containing protein</fullName>
    </recommendedName>
</protein>
<evidence type="ECO:0000256" key="1">
    <source>
        <dbReference type="SAM" id="MobiDB-lite"/>
    </source>
</evidence>
<sequence length="289" mass="33159">MRRYWGRILIVGGVVLCLMLASAAEAGIIEVFFQGQNVRHTLFSLSQQEVEYVQLNKVAEMFQLTLDIDPIDGRVVLRYGQHSLSFFPGQNTVIANRRTYFLDIPPRHIEGVIMVPLQFLTAIVPLIYDQEIVWDPANSRLVVGIQDLEIFDLYPIPYGEYTRIVVEMNRVVSYKIREKLPSLLIFEFPQSTFQLPENPLQIHSPAVQHVKVIDSFGSTQIILRLGDEFLRYTHQLLEDPVRLVIDVYNARETLVEAQTPDDIVEETLPTDTEPMTPTLPKRSPLLRTV</sequence>
<evidence type="ECO:0000313" key="4">
    <source>
        <dbReference type="Proteomes" id="UP000649604"/>
    </source>
</evidence>
<dbReference type="Proteomes" id="UP000649604">
    <property type="component" value="Unassembled WGS sequence"/>
</dbReference>
<dbReference type="SUPFAM" id="SSF55383">
    <property type="entry name" value="Copper amine oxidase, domain N"/>
    <property type="match status" value="1"/>
</dbReference>
<name>A0A9D5JXH9_9BACT</name>
<dbReference type="InterPro" id="IPR012854">
    <property type="entry name" value="Cu_amine_oxidase-like_N"/>
</dbReference>
<dbReference type="EMBL" id="WJJP01000446">
    <property type="protein sequence ID" value="MBD3325657.1"/>
    <property type="molecule type" value="Genomic_DNA"/>
</dbReference>